<dbReference type="Pfam" id="PF03235">
    <property type="entry name" value="GmrSD_N"/>
    <property type="match status" value="1"/>
</dbReference>
<evidence type="ECO:0000256" key="1">
    <source>
        <dbReference type="SAM" id="Coils"/>
    </source>
</evidence>
<accession>A0A554NBN2</accession>
<evidence type="ECO:0000259" key="2">
    <source>
        <dbReference type="Pfam" id="PF03235"/>
    </source>
</evidence>
<dbReference type="PANTHER" id="PTHR35149:SF1">
    <property type="entry name" value="DUF5655 DOMAIN-CONTAINING PROTEIN"/>
    <property type="match status" value="1"/>
</dbReference>
<reference evidence="4 5" key="1">
    <citation type="submission" date="2018-06" db="EMBL/GenBank/DDBJ databases">
        <title>Natronomonas sp. F16-60 a new haloarchaeon isolated from a solar saltern of Isla Cristina, Huelva, Spain.</title>
        <authorList>
            <person name="Duran-Viseras A."/>
            <person name="Sanchez-Porro C."/>
            <person name="Ventosa A."/>
        </authorList>
    </citation>
    <scope>NUCLEOTIDE SEQUENCE [LARGE SCALE GENOMIC DNA]</scope>
    <source>
        <strain evidence="4 5">F16-60</strain>
    </source>
</reference>
<keyword evidence="1" id="KW-0175">Coiled coil</keyword>
<feature type="domain" description="GmrSD restriction endonucleases N-terminal" evidence="2">
    <location>
        <begin position="51"/>
        <end position="334"/>
    </location>
</feature>
<dbReference type="EMBL" id="QMDX01000003">
    <property type="protein sequence ID" value="TSD14796.1"/>
    <property type="molecule type" value="Genomic_DNA"/>
</dbReference>
<dbReference type="InterPro" id="IPR004919">
    <property type="entry name" value="GmrSD_N"/>
</dbReference>
<dbReference type="AlphaFoldDB" id="A0A554NBN2"/>
<evidence type="ECO:0008006" key="6">
    <source>
        <dbReference type="Google" id="ProtNLM"/>
    </source>
</evidence>
<dbReference type="OrthoDB" id="318965at2157"/>
<keyword evidence="5" id="KW-1185">Reference proteome</keyword>
<protein>
    <recommendedName>
        <fullName evidence="6">DUF262 domain-containing protein</fullName>
    </recommendedName>
</protein>
<dbReference type="InterPro" id="IPR011089">
    <property type="entry name" value="GmrSD_C"/>
</dbReference>
<dbReference type="Proteomes" id="UP000319894">
    <property type="component" value="Unassembled WGS sequence"/>
</dbReference>
<proteinExistence type="predicted"/>
<name>A0A554NBN2_9EURY</name>
<evidence type="ECO:0000313" key="5">
    <source>
        <dbReference type="Proteomes" id="UP000319894"/>
    </source>
</evidence>
<feature type="domain" description="GmrSD restriction endonucleases C-terminal" evidence="3">
    <location>
        <begin position="568"/>
        <end position="717"/>
    </location>
</feature>
<dbReference type="PANTHER" id="PTHR35149">
    <property type="entry name" value="SLL5132 PROTEIN"/>
    <property type="match status" value="1"/>
</dbReference>
<organism evidence="4 5">
    <name type="scientific">Haloglomus irregulare</name>
    <dbReference type="NCBI Taxonomy" id="2234134"/>
    <lineage>
        <taxon>Archaea</taxon>
        <taxon>Methanobacteriati</taxon>
        <taxon>Methanobacteriota</taxon>
        <taxon>Stenosarchaea group</taxon>
        <taxon>Halobacteria</taxon>
        <taxon>Halobacteriales</taxon>
        <taxon>Natronomonadaceae</taxon>
        <taxon>Haloglomus</taxon>
    </lineage>
</organism>
<evidence type="ECO:0000259" key="3">
    <source>
        <dbReference type="Pfam" id="PF07510"/>
    </source>
</evidence>
<sequence length="817" mass="95549">MTDESPDLYSTFIDYRQTENWDTRTVNDGNVIRRIAAENFEMEKRRLGEVMQDQLFNIPEYQRVYSWKTKHHRQFWSDIEQFIQASLEPGDDNVSDVFFSSMYFAVDPESESYDVIDGQQRLTTTHILLRVIEEHLAELDSENIEDDALRNLWEIGQQSIHQLLYRHEPFSGESPRLTLNKHDEAFFEALISDDEARVAYICDDDRDYSIHGNNSNAIQVSDCLDQLGIDDDDLESLDTSDLRFSAFFKVNNSHQKLLDAYEFYRKQISTVVDDAEDSSDAARALLNISHYVQYSYHVGEFVIREAEPDFRMQIFEILNDRGVELTKIDRIRAAVVNAFYDTEHQSEYVGKWEDIVEAFATDDDQIDEFLSIYLSIVDEGVDTIGDASSELTNAFDTRAIDPKVHPRLGDLEEAKEFIDYAHELVGYYQDITDPNLEAKDLKLADYREQCQEVLVRLNDQQMDQWRPFVLALYHHTDPDSRADAADFYDLLDTIEKLNFRRLLASERPNVFQEVFIDAVHEFGLAPGTNEPPSDPYTPSKQYLIEQLRSSAPRLFGDRFVDIITQMPSWSTKSAKLLFGKIAHHQFREEDDVLERRLNMSSIHLEHILPQTPIDDPEDPVWLRNFFRLELADTELATDIETYIDFAQRETLDEDEVRHRDSILESVTQRFIDDIGNFLLLRDSDNIRASNRPLAEKLPQYYRNVDGFTSIHPNRYFTPDEGPIDRDRLDELLEQHQQVADEEREAIDEELLEEFNSLWTYETLQERRVDLLLDVLDILQFDVMSDEFGLESDEDAVSEEIRRKSEEEFEKRLSARPM</sequence>
<dbReference type="Pfam" id="PF07510">
    <property type="entry name" value="GmrSD_C"/>
    <property type="match status" value="1"/>
</dbReference>
<evidence type="ECO:0000313" key="4">
    <source>
        <dbReference type="EMBL" id="TSD14796.1"/>
    </source>
</evidence>
<feature type="coiled-coil region" evidence="1">
    <location>
        <begin position="725"/>
        <end position="752"/>
    </location>
</feature>
<gene>
    <name evidence="4" type="ORF">DP107_07460</name>
</gene>
<comment type="caution">
    <text evidence="4">The sequence shown here is derived from an EMBL/GenBank/DDBJ whole genome shotgun (WGS) entry which is preliminary data.</text>
</comment>
<dbReference type="RefSeq" id="WP_144261515.1">
    <property type="nucleotide sequence ID" value="NZ_QMDX01000003.1"/>
</dbReference>
<dbReference type="InParanoid" id="A0A554NBN2"/>